<protein>
    <submittedName>
        <fullName evidence="2">Uncharacterized protein</fullName>
    </submittedName>
</protein>
<reference evidence="2" key="3">
    <citation type="journal article" date="2017" name="Nature">
        <title>Genome sequence of the progenitor of the wheat D genome Aegilops tauschii.</title>
        <authorList>
            <person name="Luo M.C."/>
            <person name="Gu Y.Q."/>
            <person name="Puiu D."/>
            <person name="Wang H."/>
            <person name="Twardziok S.O."/>
            <person name="Deal K.R."/>
            <person name="Huo N."/>
            <person name="Zhu T."/>
            <person name="Wang L."/>
            <person name="Wang Y."/>
            <person name="McGuire P.E."/>
            <person name="Liu S."/>
            <person name="Long H."/>
            <person name="Ramasamy R.K."/>
            <person name="Rodriguez J.C."/>
            <person name="Van S.L."/>
            <person name="Yuan L."/>
            <person name="Wang Z."/>
            <person name="Xia Z."/>
            <person name="Xiao L."/>
            <person name="Anderson O.D."/>
            <person name="Ouyang S."/>
            <person name="Liang Y."/>
            <person name="Zimin A.V."/>
            <person name="Pertea G."/>
            <person name="Qi P."/>
            <person name="Bennetzen J.L."/>
            <person name="Dai X."/>
            <person name="Dawson M.W."/>
            <person name="Muller H.G."/>
            <person name="Kugler K."/>
            <person name="Rivarola-Duarte L."/>
            <person name="Spannagl M."/>
            <person name="Mayer K.F.X."/>
            <person name="Lu F.H."/>
            <person name="Bevan M.W."/>
            <person name="Leroy P."/>
            <person name="Li P."/>
            <person name="You F.M."/>
            <person name="Sun Q."/>
            <person name="Liu Z."/>
            <person name="Lyons E."/>
            <person name="Wicker T."/>
            <person name="Salzberg S.L."/>
            <person name="Devos K.M."/>
            <person name="Dvorak J."/>
        </authorList>
    </citation>
    <scope>NUCLEOTIDE SEQUENCE [LARGE SCALE GENOMIC DNA]</scope>
    <source>
        <strain evidence="2">cv. AL8/78</strain>
    </source>
</reference>
<dbReference type="Gramene" id="AET1Gv20509700.1">
    <property type="protein sequence ID" value="AET1Gv20509700.1"/>
    <property type="gene ID" value="AET1Gv20509700"/>
</dbReference>
<accession>A0A452YRE8</accession>
<evidence type="ECO:0000313" key="3">
    <source>
        <dbReference type="Proteomes" id="UP000015105"/>
    </source>
</evidence>
<reference evidence="3" key="2">
    <citation type="journal article" date="2017" name="Nat. Plants">
        <title>The Aegilops tauschii genome reveals multiple impacts of transposons.</title>
        <authorList>
            <person name="Zhao G."/>
            <person name="Zou C."/>
            <person name="Li K."/>
            <person name="Wang K."/>
            <person name="Li T."/>
            <person name="Gao L."/>
            <person name="Zhang X."/>
            <person name="Wang H."/>
            <person name="Yang Z."/>
            <person name="Liu X."/>
            <person name="Jiang W."/>
            <person name="Mao L."/>
            <person name="Kong X."/>
            <person name="Jiao Y."/>
            <person name="Jia J."/>
        </authorList>
    </citation>
    <scope>NUCLEOTIDE SEQUENCE [LARGE SCALE GENOMIC DNA]</scope>
    <source>
        <strain evidence="3">cv. AL8/78</strain>
    </source>
</reference>
<proteinExistence type="predicted"/>
<keyword evidence="3" id="KW-1185">Reference proteome</keyword>
<sequence length="80" mass="8860">PDRLGPLRLSPPTIPERETEASHRPLRGNEGRAAEEAKASSMAAVVRSVWQGIREKGLTNFLRYAREEGYLKCLGDGNLL</sequence>
<dbReference type="Proteomes" id="UP000015105">
    <property type="component" value="Chromosome 1D"/>
</dbReference>
<feature type="region of interest" description="Disordered" evidence="1">
    <location>
        <begin position="1"/>
        <end position="39"/>
    </location>
</feature>
<evidence type="ECO:0000256" key="1">
    <source>
        <dbReference type="SAM" id="MobiDB-lite"/>
    </source>
</evidence>
<name>A0A452YRE8_AEGTS</name>
<feature type="compositionally biased region" description="Basic and acidic residues" evidence="1">
    <location>
        <begin position="15"/>
        <end position="38"/>
    </location>
</feature>
<dbReference type="EnsemblPlants" id="AET1Gv20509700.1">
    <property type="protein sequence ID" value="AET1Gv20509700.1"/>
    <property type="gene ID" value="AET1Gv20509700"/>
</dbReference>
<dbReference type="AlphaFoldDB" id="A0A452YRE8"/>
<reference evidence="2" key="5">
    <citation type="journal article" date="2021" name="G3 (Bethesda)">
        <title>Aegilops tauschii genome assembly Aet v5.0 features greater sequence contiguity and improved annotation.</title>
        <authorList>
            <person name="Wang L."/>
            <person name="Zhu T."/>
            <person name="Rodriguez J.C."/>
            <person name="Deal K.R."/>
            <person name="Dubcovsky J."/>
            <person name="McGuire P.E."/>
            <person name="Lux T."/>
            <person name="Spannagl M."/>
            <person name="Mayer K.F.X."/>
            <person name="Baldrich P."/>
            <person name="Meyers B.C."/>
            <person name="Huo N."/>
            <person name="Gu Y.Q."/>
            <person name="Zhou H."/>
            <person name="Devos K.M."/>
            <person name="Bennetzen J.L."/>
            <person name="Unver T."/>
            <person name="Budak H."/>
            <person name="Gulick P.J."/>
            <person name="Galiba G."/>
            <person name="Kalapos B."/>
            <person name="Nelson D.R."/>
            <person name="Li P."/>
            <person name="You F.M."/>
            <person name="Luo M.C."/>
            <person name="Dvorak J."/>
        </authorList>
    </citation>
    <scope>NUCLEOTIDE SEQUENCE [LARGE SCALE GENOMIC DNA]</scope>
    <source>
        <strain evidence="2">cv. AL8/78</strain>
    </source>
</reference>
<organism evidence="2 3">
    <name type="scientific">Aegilops tauschii subsp. strangulata</name>
    <name type="common">Goatgrass</name>
    <dbReference type="NCBI Taxonomy" id="200361"/>
    <lineage>
        <taxon>Eukaryota</taxon>
        <taxon>Viridiplantae</taxon>
        <taxon>Streptophyta</taxon>
        <taxon>Embryophyta</taxon>
        <taxon>Tracheophyta</taxon>
        <taxon>Spermatophyta</taxon>
        <taxon>Magnoliopsida</taxon>
        <taxon>Liliopsida</taxon>
        <taxon>Poales</taxon>
        <taxon>Poaceae</taxon>
        <taxon>BOP clade</taxon>
        <taxon>Pooideae</taxon>
        <taxon>Triticodae</taxon>
        <taxon>Triticeae</taxon>
        <taxon>Triticinae</taxon>
        <taxon>Aegilops</taxon>
    </lineage>
</organism>
<reference evidence="2" key="4">
    <citation type="submission" date="2019-03" db="UniProtKB">
        <authorList>
            <consortium name="EnsemblPlants"/>
        </authorList>
    </citation>
    <scope>IDENTIFICATION</scope>
</reference>
<reference evidence="3" key="1">
    <citation type="journal article" date="2014" name="Science">
        <title>Ancient hybridizations among the ancestral genomes of bread wheat.</title>
        <authorList>
            <consortium name="International Wheat Genome Sequencing Consortium,"/>
            <person name="Marcussen T."/>
            <person name="Sandve S.R."/>
            <person name="Heier L."/>
            <person name="Spannagl M."/>
            <person name="Pfeifer M."/>
            <person name="Jakobsen K.S."/>
            <person name="Wulff B.B."/>
            <person name="Steuernagel B."/>
            <person name="Mayer K.F."/>
            <person name="Olsen O.A."/>
        </authorList>
    </citation>
    <scope>NUCLEOTIDE SEQUENCE [LARGE SCALE GENOMIC DNA]</scope>
    <source>
        <strain evidence="3">cv. AL8/78</strain>
    </source>
</reference>
<evidence type="ECO:0000313" key="2">
    <source>
        <dbReference type="EnsemblPlants" id="AET1Gv20509700.1"/>
    </source>
</evidence>